<evidence type="ECO:0000313" key="2">
    <source>
        <dbReference type="EMBL" id="QPL06034.1"/>
    </source>
</evidence>
<accession>A0A7T0LLM2</accession>
<feature type="region of interest" description="Disordered" evidence="1">
    <location>
        <begin position="58"/>
        <end position="86"/>
    </location>
</feature>
<gene>
    <name evidence="2" type="ORF">ID810_03565</name>
</gene>
<organism evidence="2 3">
    <name type="scientific">Actinomyces respiraculi</name>
    <dbReference type="NCBI Taxonomy" id="2744574"/>
    <lineage>
        <taxon>Bacteria</taxon>
        <taxon>Bacillati</taxon>
        <taxon>Actinomycetota</taxon>
        <taxon>Actinomycetes</taxon>
        <taxon>Actinomycetales</taxon>
        <taxon>Actinomycetaceae</taxon>
        <taxon>Actinomyces</taxon>
    </lineage>
</organism>
<dbReference type="RefSeq" id="WP_166855128.1">
    <property type="nucleotide sequence ID" value="NZ_CP063989.1"/>
</dbReference>
<dbReference type="KEGG" id="arep:ID810_03565"/>
<dbReference type="EMBL" id="CP063989">
    <property type="protein sequence ID" value="QPL06034.1"/>
    <property type="molecule type" value="Genomic_DNA"/>
</dbReference>
<evidence type="ECO:0000313" key="3">
    <source>
        <dbReference type="Proteomes" id="UP000594637"/>
    </source>
</evidence>
<evidence type="ECO:0000256" key="1">
    <source>
        <dbReference type="SAM" id="MobiDB-lite"/>
    </source>
</evidence>
<proteinExistence type="predicted"/>
<sequence>MIDNNTDYSEGFFPEGFPFNGAFVIRDIQCKDWWPYRPVDGVVDALWFAGRRRRTGGPVRSFDGGMGQGAGLVHRGNEPIQGWNGL</sequence>
<reference evidence="2 3" key="1">
    <citation type="submission" date="2020-11" db="EMBL/GenBank/DDBJ databases">
        <title>Actinomyces sp. ZJ750.</title>
        <authorList>
            <person name="Zhou J."/>
        </authorList>
    </citation>
    <scope>NUCLEOTIDE SEQUENCE [LARGE SCALE GENOMIC DNA]</scope>
    <source>
        <strain evidence="2 3">ZJ750</strain>
    </source>
</reference>
<dbReference type="AlphaFoldDB" id="A0A7T0LLM2"/>
<keyword evidence="3" id="KW-1185">Reference proteome</keyword>
<protein>
    <submittedName>
        <fullName evidence="2">Uncharacterized protein</fullName>
    </submittedName>
</protein>
<name>A0A7T0LLM2_9ACTO</name>
<dbReference type="Proteomes" id="UP000594637">
    <property type="component" value="Chromosome"/>
</dbReference>